<evidence type="ECO:0000256" key="5">
    <source>
        <dbReference type="ARBA" id="ARBA00022679"/>
    </source>
</evidence>
<dbReference type="Gene3D" id="1.10.287.130">
    <property type="match status" value="1"/>
</dbReference>
<evidence type="ECO:0000256" key="8">
    <source>
        <dbReference type="SAM" id="Phobius"/>
    </source>
</evidence>
<dbReference type="FunFam" id="3.30.565.10:FF:000006">
    <property type="entry name" value="Sensor histidine kinase WalK"/>
    <property type="match status" value="1"/>
</dbReference>
<dbReference type="Pfam" id="PF00512">
    <property type="entry name" value="HisKA"/>
    <property type="match status" value="1"/>
</dbReference>
<dbReference type="SUPFAM" id="SSF55874">
    <property type="entry name" value="ATPase domain of HSP90 chaperone/DNA topoisomerase II/histidine kinase"/>
    <property type="match status" value="1"/>
</dbReference>
<evidence type="ECO:0000313" key="11">
    <source>
        <dbReference type="EMBL" id="QGZ63051.1"/>
    </source>
</evidence>
<accession>A0A7Z2JFS5</accession>
<dbReference type="PANTHER" id="PTHR43711:SF1">
    <property type="entry name" value="HISTIDINE KINASE 1"/>
    <property type="match status" value="1"/>
</dbReference>
<keyword evidence="4" id="KW-0597">Phosphoprotein</keyword>
<dbReference type="PROSITE" id="PS50885">
    <property type="entry name" value="HAMP"/>
    <property type="match status" value="1"/>
</dbReference>
<keyword evidence="6" id="KW-0418">Kinase</keyword>
<comment type="catalytic activity">
    <reaction evidence="1">
        <text>ATP + protein L-histidine = ADP + protein N-phospho-L-histidine.</text>
        <dbReference type="EC" id="2.7.13.3"/>
    </reaction>
</comment>
<evidence type="ECO:0000256" key="4">
    <source>
        <dbReference type="ARBA" id="ARBA00022553"/>
    </source>
</evidence>
<gene>
    <name evidence="11" type="ORF">FAZ98_14575</name>
</gene>
<dbReference type="KEGG" id="pacs:FAZ98_14575"/>
<organism evidence="11 12">
    <name type="scientific">Paraburkholderia acidisoli</name>
    <dbReference type="NCBI Taxonomy" id="2571748"/>
    <lineage>
        <taxon>Bacteria</taxon>
        <taxon>Pseudomonadati</taxon>
        <taxon>Pseudomonadota</taxon>
        <taxon>Betaproteobacteria</taxon>
        <taxon>Burkholderiales</taxon>
        <taxon>Burkholderiaceae</taxon>
        <taxon>Paraburkholderia</taxon>
    </lineage>
</organism>
<comment type="subcellular location">
    <subcellularLocation>
        <location evidence="2">Cell inner membrane</location>
        <topology evidence="2">Multi-pass membrane protein</topology>
    </subcellularLocation>
</comment>
<dbReference type="Pfam" id="PF02518">
    <property type="entry name" value="HATPase_c"/>
    <property type="match status" value="1"/>
</dbReference>
<dbReference type="InterPro" id="IPR005467">
    <property type="entry name" value="His_kinase_dom"/>
</dbReference>
<dbReference type="CDD" id="cd06225">
    <property type="entry name" value="HAMP"/>
    <property type="match status" value="1"/>
</dbReference>
<dbReference type="SUPFAM" id="SSF47384">
    <property type="entry name" value="Homodimeric domain of signal transducing histidine kinase"/>
    <property type="match status" value="1"/>
</dbReference>
<feature type="domain" description="Histidine kinase" evidence="9">
    <location>
        <begin position="258"/>
        <end position="473"/>
    </location>
</feature>
<dbReference type="SMART" id="SM00387">
    <property type="entry name" value="HATPase_c"/>
    <property type="match status" value="1"/>
</dbReference>
<dbReference type="InterPro" id="IPR036097">
    <property type="entry name" value="HisK_dim/P_sf"/>
</dbReference>
<dbReference type="InterPro" id="IPR003661">
    <property type="entry name" value="HisK_dim/P_dom"/>
</dbReference>
<dbReference type="PANTHER" id="PTHR43711">
    <property type="entry name" value="TWO-COMPONENT HISTIDINE KINASE"/>
    <property type="match status" value="1"/>
</dbReference>
<evidence type="ECO:0000313" key="12">
    <source>
        <dbReference type="Proteomes" id="UP000433577"/>
    </source>
</evidence>
<keyword evidence="12" id="KW-1185">Reference proteome</keyword>
<dbReference type="SMART" id="SM00388">
    <property type="entry name" value="HisKA"/>
    <property type="match status" value="1"/>
</dbReference>
<dbReference type="EMBL" id="CP046914">
    <property type="protein sequence ID" value="QGZ63051.1"/>
    <property type="molecule type" value="Genomic_DNA"/>
</dbReference>
<dbReference type="SUPFAM" id="SSF158472">
    <property type="entry name" value="HAMP domain-like"/>
    <property type="match status" value="1"/>
</dbReference>
<dbReference type="EC" id="2.7.13.3" evidence="3"/>
<dbReference type="PROSITE" id="PS50109">
    <property type="entry name" value="HIS_KIN"/>
    <property type="match status" value="1"/>
</dbReference>
<sequence>MISAALRSVLAKHPLGLTTKLFVAMVVVNIVLIGAMSLGARISFEHGFLGYLEQQDIKRLDASVAPLEAAYREHGSWAFLRANRHVWHQLMLPNPRTSLVDSNFPPPPIADLVGANLRFSLLDANGAYLSGNREIAAGAPRRPVVVDGKTVGWLVIVPVQEVTEAGDLRLQRTQRDASWALAVAAMLTAVMISLWIARALGLPLQRIARATHVLAGGDFQARIPVVSAGELGQLEADFNNLAQTLERNERVRAALFADISHELRTPLAVIRGEVEALEVGVREMSTEAMRSLSTEVARLNRLVDDLYQLSLSDVGALRYHFGLVDVAEAMEEVLSTIRRPLAEARIALTTDLPGEPCWVHGDERRLQQVFFNIFQNVLRYVPEGAAVQVRIRQDAARIHIDILDSGPGVPDTAHAALFDRFYRVEGSRSRSTGGAGLGLPICKSIMEAHRGAISAARAPQGGLWIAIQLPCPEETP</sequence>
<keyword evidence="8" id="KW-1133">Transmembrane helix</keyword>
<evidence type="ECO:0000256" key="7">
    <source>
        <dbReference type="ARBA" id="ARBA00023012"/>
    </source>
</evidence>
<proteinExistence type="predicted"/>
<evidence type="ECO:0000256" key="3">
    <source>
        <dbReference type="ARBA" id="ARBA00012438"/>
    </source>
</evidence>
<dbReference type="InterPro" id="IPR050736">
    <property type="entry name" value="Sensor_HK_Regulatory"/>
</dbReference>
<feature type="transmembrane region" description="Helical" evidence="8">
    <location>
        <begin position="21"/>
        <end position="44"/>
    </location>
</feature>
<reference evidence="11 12" key="1">
    <citation type="submission" date="2019-12" db="EMBL/GenBank/DDBJ databases">
        <title>Paraburkholderia acidiphila 7Q-K02 sp. nov and Paraburkholderia acidisoli DHF22 sp. nov., two strains isolated from forest soil.</title>
        <authorList>
            <person name="Gao Z."/>
            <person name="Qiu L."/>
        </authorList>
    </citation>
    <scope>NUCLEOTIDE SEQUENCE [LARGE SCALE GENOMIC DNA]</scope>
    <source>
        <strain evidence="11 12">DHF22</strain>
    </source>
</reference>
<keyword evidence="7" id="KW-0902">Two-component regulatory system</keyword>
<name>A0A7Z2JFS5_9BURK</name>
<feature type="domain" description="HAMP" evidence="10">
    <location>
        <begin position="198"/>
        <end position="250"/>
    </location>
</feature>
<dbReference type="InterPro" id="IPR004358">
    <property type="entry name" value="Sig_transdc_His_kin-like_C"/>
</dbReference>
<evidence type="ECO:0000256" key="6">
    <source>
        <dbReference type="ARBA" id="ARBA00022777"/>
    </source>
</evidence>
<dbReference type="PRINTS" id="PR00344">
    <property type="entry name" value="BCTRLSENSOR"/>
</dbReference>
<dbReference type="AlphaFoldDB" id="A0A7Z2JFS5"/>
<dbReference type="Gene3D" id="3.30.565.10">
    <property type="entry name" value="Histidine kinase-like ATPase, C-terminal domain"/>
    <property type="match status" value="1"/>
</dbReference>
<dbReference type="InterPro" id="IPR003594">
    <property type="entry name" value="HATPase_dom"/>
</dbReference>
<dbReference type="Proteomes" id="UP000433577">
    <property type="component" value="Chromosome 2"/>
</dbReference>
<evidence type="ECO:0000259" key="10">
    <source>
        <dbReference type="PROSITE" id="PS50885"/>
    </source>
</evidence>
<evidence type="ECO:0000259" key="9">
    <source>
        <dbReference type="PROSITE" id="PS50109"/>
    </source>
</evidence>
<evidence type="ECO:0000256" key="1">
    <source>
        <dbReference type="ARBA" id="ARBA00000085"/>
    </source>
</evidence>
<keyword evidence="8" id="KW-0812">Transmembrane</keyword>
<dbReference type="InterPro" id="IPR036890">
    <property type="entry name" value="HATPase_C_sf"/>
</dbReference>
<protein>
    <recommendedName>
        <fullName evidence="3">histidine kinase</fullName>
        <ecNumber evidence="3">2.7.13.3</ecNumber>
    </recommendedName>
</protein>
<dbReference type="CDD" id="cd00082">
    <property type="entry name" value="HisKA"/>
    <property type="match status" value="1"/>
</dbReference>
<dbReference type="Gene3D" id="6.10.340.10">
    <property type="match status" value="1"/>
</dbReference>
<keyword evidence="5" id="KW-0808">Transferase</keyword>
<dbReference type="SMART" id="SM00304">
    <property type="entry name" value="HAMP"/>
    <property type="match status" value="1"/>
</dbReference>
<feature type="transmembrane region" description="Helical" evidence="8">
    <location>
        <begin position="177"/>
        <end position="197"/>
    </location>
</feature>
<dbReference type="Pfam" id="PF00672">
    <property type="entry name" value="HAMP"/>
    <property type="match status" value="1"/>
</dbReference>
<dbReference type="GO" id="GO:0000155">
    <property type="term" value="F:phosphorelay sensor kinase activity"/>
    <property type="evidence" value="ECO:0007669"/>
    <property type="project" value="InterPro"/>
</dbReference>
<keyword evidence="8" id="KW-0472">Membrane</keyword>
<dbReference type="InterPro" id="IPR003660">
    <property type="entry name" value="HAMP_dom"/>
</dbReference>
<dbReference type="GO" id="GO:0005886">
    <property type="term" value="C:plasma membrane"/>
    <property type="evidence" value="ECO:0007669"/>
    <property type="project" value="UniProtKB-SubCell"/>
</dbReference>
<evidence type="ECO:0000256" key="2">
    <source>
        <dbReference type="ARBA" id="ARBA00004429"/>
    </source>
</evidence>